<evidence type="ECO:0000259" key="1">
    <source>
        <dbReference type="Pfam" id="PF13649"/>
    </source>
</evidence>
<dbReference type="Gene3D" id="3.40.50.150">
    <property type="entry name" value="Vaccinia Virus protein VP39"/>
    <property type="match status" value="1"/>
</dbReference>
<dbReference type="EMBL" id="QGLF01000006">
    <property type="protein sequence ID" value="PWR18334.1"/>
    <property type="molecule type" value="Genomic_DNA"/>
</dbReference>
<dbReference type="InterPro" id="IPR041698">
    <property type="entry name" value="Methyltransf_25"/>
</dbReference>
<dbReference type="OrthoDB" id="9788660at2"/>
<dbReference type="GO" id="GO:0008168">
    <property type="term" value="F:methyltransferase activity"/>
    <property type="evidence" value="ECO:0007669"/>
    <property type="project" value="UniProtKB-KW"/>
</dbReference>
<proteinExistence type="predicted"/>
<gene>
    <name evidence="2" type="ORF">DKG75_20415</name>
</gene>
<dbReference type="GO" id="GO:0032259">
    <property type="term" value="P:methylation"/>
    <property type="evidence" value="ECO:0007669"/>
    <property type="project" value="UniProtKB-KW"/>
</dbReference>
<comment type="caution">
    <text evidence="2">The sequence shown here is derived from an EMBL/GenBank/DDBJ whole genome shotgun (WGS) entry which is preliminary data.</text>
</comment>
<feature type="domain" description="Methyltransferase" evidence="1">
    <location>
        <begin position="45"/>
        <end position="140"/>
    </location>
</feature>
<dbReference type="Proteomes" id="UP000246077">
    <property type="component" value="Unassembled WGS sequence"/>
</dbReference>
<reference evidence="3" key="1">
    <citation type="submission" date="2018-05" db="EMBL/GenBank/DDBJ databases">
        <title>Zavarzinia sp. HR-AS.</title>
        <authorList>
            <person name="Lee Y."/>
            <person name="Jeon C.O."/>
        </authorList>
    </citation>
    <scope>NUCLEOTIDE SEQUENCE [LARGE SCALE GENOMIC DNA]</scope>
    <source>
        <strain evidence="3">DSM 1231</strain>
    </source>
</reference>
<dbReference type="PANTHER" id="PTHR12843:SF5">
    <property type="entry name" value="EEF1A LYSINE METHYLTRANSFERASE 2"/>
    <property type="match status" value="1"/>
</dbReference>
<accession>A0A317DVC3</accession>
<dbReference type="InterPro" id="IPR029063">
    <property type="entry name" value="SAM-dependent_MTases_sf"/>
</dbReference>
<dbReference type="Pfam" id="PF13649">
    <property type="entry name" value="Methyltransf_25"/>
    <property type="match status" value="1"/>
</dbReference>
<keyword evidence="2" id="KW-0808">Transferase</keyword>
<keyword evidence="2" id="KW-0489">Methyltransferase</keyword>
<organism evidence="2 3">
    <name type="scientific">Zavarzinia compransoris</name>
    <dbReference type="NCBI Taxonomy" id="1264899"/>
    <lineage>
        <taxon>Bacteria</taxon>
        <taxon>Pseudomonadati</taxon>
        <taxon>Pseudomonadota</taxon>
        <taxon>Alphaproteobacteria</taxon>
        <taxon>Rhodospirillales</taxon>
        <taxon>Zavarziniaceae</taxon>
        <taxon>Zavarzinia</taxon>
    </lineage>
</organism>
<evidence type="ECO:0000313" key="3">
    <source>
        <dbReference type="Proteomes" id="UP000246077"/>
    </source>
</evidence>
<name>A0A317DVC3_9PROT</name>
<sequence>MSDRRDHWEHVYSAKAETDVSWFQDVPTPSLDLLAIVGVAKGDPIIDIGGGASRLVDGLLAAGFFDVSVLDLSARALAVARDRLGEAGGDVNWITADVIGWEPRTAYAVWHDRAAFHFLTAEREQQAYVGVMKQALKIGGHAIIGTFAPDGPEKCSGLPVARHDAESLSRTFGAGFVLIDSRTHDHVTPWGSTQRFQFSTFRRDAL</sequence>
<dbReference type="SUPFAM" id="SSF53335">
    <property type="entry name" value="S-adenosyl-L-methionine-dependent methyltransferases"/>
    <property type="match status" value="1"/>
</dbReference>
<dbReference type="CDD" id="cd02440">
    <property type="entry name" value="AdoMet_MTases"/>
    <property type="match status" value="1"/>
</dbReference>
<protein>
    <submittedName>
        <fullName evidence="2">SAM-dependent methyltransferase</fullName>
    </submittedName>
</protein>
<dbReference type="PANTHER" id="PTHR12843">
    <property type="entry name" value="PROTEIN-LYSINE N-METHYLTRANSFERASE METTL10"/>
    <property type="match status" value="1"/>
</dbReference>
<keyword evidence="3" id="KW-1185">Reference proteome</keyword>
<dbReference type="AlphaFoldDB" id="A0A317DVC3"/>
<dbReference type="RefSeq" id="WP_109923041.1">
    <property type="nucleotide sequence ID" value="NZ_QGLF01000006.1"/>
</dbReference>
<evidence type="ECO:0000313" key="2">
    <source>
        <dbReference type="EMBL" id="PWR18334.1"/>
    </source>
</evidence>